<gene>
    <name evidence="2" type="ORF">CEXT_732031</name>
</gene>
<comment type="caution">
    <text evidence="2">The sequence shown here is derived from an EMBL/GenBank/DDBJ whole genome shotgun (WGS) entry which is preliminary data.</text>
</comment>
<proteinExistence type="predicted"/>
<keyword evidence="3" id="KW-1185">Reference proteome</keyword>
<evidence type="ECO:0000256" key="1">
    <source>
        <dbReference type="SAM" id="MobiDB-lite"/>
    </source>
</evidence>
<evidence type="ECO:0000313" key="2">
    <source>
        <dbReference type="EMBL" id="GIY40584.1"/>
    </source>
</evidence>
<organism evidence="2 3">
    <name type="scientific">Caerostris extrusa</name>
    <name type="common">Bark spider</name>
    <name type="synonym">Caerostris bankana</name>
    <dbReference type="NCBI Taxonomy" id="172846"/>
    <lineage>
        <taxon>Eukaryota</taxon>
        <taxon>Metazoa</taxon>
        <taxon>Ecdysozoa</taxon>
        <taxon>Arthropoda</taxon>
        <taxon>Chelicerata</taxon>
        <taxon>Arachnida</taxon>
        <taxon>Araneae</taxon>
        <taxon>Araneomorphae</taxon>
        <taxon>Entelegynae</taxon>
        <taxon>Araneoidea</taxon>
        <taxon>Araneidae</taxon>
        <taxon>Caerostris</taxon>
    </lineage>
</organism>
<evidence type="ECO:0000313" key="3">
    <source>
        <dbReference type="Proteomes" id="UP001054945"/>
    </source>
</evidence>
<name>A0AAV4T5V9_CAEEX</name>
<accession>A0AAV4T5V9</accession>
<sequence>MPREIHQRNKQTSFSAPELENLPTEDLRQGMVKPNGNCDCFQLSNNRFVLNECAFQNNGTFKRNANKTFDGHHCHTGFIFRHSFVRNGVDNCGGKLAQKKVQTLQIHQFSLFQKNRTEIVKKKKGEICDSPAESRIITPRAGHRRSKTGAPHTKCSQRGPSPASAATPATPGPFGGRLRKPTHGLARVRPRLPPLLQVSLSTILNLWSHSRCDGVLIRSLNI</sequence>
<dbReference type="EMBL" id="BPLR01010632">
    <property type="protein sequence ID" value="GIY40584.1"/>
    <property type="molecule type" value="Genomic_DNA"/>
</dbReference>
<feature type="region of interest" description="Disordered" evidence="1">
    <location>
        <begin position="139"/>
        <end position="181"/>
    </location>
</feature>
<protein>
    <submittedName>
        <fullName evidence="2">Uncharacterized protein</fullName>
    </submittedName>
</protein>
<dbReference type="AlphaFoldDB" id="A0AAV4T5V9"/>
<reference evidence="2 3" key="1">
    <citation type="submission" date="2021-06" db="EMBL/GenBank/DDBJ databases">
        <title>Caerostris extrusa draft genome.</title>
        <authorList>
            <person name="Kono N."/>
            <person name="Arakawa K."/>
        </authorList>
    </citation>
    <scope>NUCLEOTIDE SEQUENCE [LARGE SCALE GENOMIC DNA]</scope>
</reference>
<feature type="region of interest" description="Disordered" evidence="1">
    <location>
        <begin position="1"/>
        <end position="25"/>
    </location>
</feature>
<dbReference type="Proteomes" id="UP001054945">
    <property type="component" value="Unassembled WGS sequence"/>
</dbReference>
<feature type="compositionally biased region" description="Low complexity" evidence="1">
    <location>
        <begin position="159"/>
        <end position="169"/>
    </location>
</feature>